<keyword evidence="7 16" id="KW-0812">Transmembrane</keyword>
<dbReference type="PRINTS" id="PR00344">
    <property type="entry name" value="BCTRLSENSOR"/>
</dbReference>
<dbReference type="EC" id="2.7.13.3" evidence="3"/>
<dbReference type="Gene3D" id="1.20.120.160">
    <property type="entry name" value="HPT domain"/>
    <property type="match status" value="1"/>
</dbReference>
<dbReference type="InterPro" id="IPR004358">
    <property type="entry name" value="Sig_transdc_His_kin-like_C"/>
</dbReference>
<feature type="transmembrane region" description="Helical" evidence="16">
    <location>
        <begin position="6"/>
        <end position="24"/>
    </location>
</feature>
<dbReference type="Pfam" id="PF02518">
    <property type="entry name" value="HATPase_c"/>
    <property type="match status" value="1"/>
</dbReference>
<comment type="subcellular location">
    <subcellularLocation>
        <location evidence="2">Cell membrane</location>
        <topology evidence="2">Multi-pass membrane protein</topology>
    </subcellularLocation>
</comment>
<dbReference type="EMBL" id="FNHZ01000003">
    <property type="protein sequence ID" value="SDM86981.1"/>
    <property type="molecule type" value="Genomic_DNA"/>
</dbReference>
<dbReference type="Gene3D" id="3.40.50.2300">
    <property type="match status" value="1"/>
</dbReference>
<dbReference type="InterPro" id="IPR036890">
    <property type="entry name" value="HATPase_C_sf"/>
</dbReference>
<dbReference type="Gene3D" id="3.30.565.10">
    <property type="entry name" value="Histidine kinase-like ATPase, C-terminal domain"/>
    <property type="match status" value="1"/>
</dbReference>
<comment type="catalytic activity">
    <reaction evidence="1">
        <text>ATP + protein L-histidine = ADP + protein N-phospho-L-histidine.</text>
        <dbReference type="EC" id="2.7.13.3"/>
    </reaction>
</comment>
<dbReference type="SUPFAM" id="SSF47226">
    <property type="entry name" value="Histidine-containing phosphotransfer domain, HPT domain"/>
    <property type="match status" value="1"/>
</dbReference>
<dbReference type="SUPFAM" id="SSF47384">
    <property type="entry name" value="Homodimeric domain of signal transducing histidine kinase"/>
    <property type="match status" value="1"/>
</dbReference>
<evidence type="ECO:0000256" key="13">
    <source>
        <dbReference type="ARBA" id="ARBA00023136"/>
    </source>
</evidence>
<organism evidence="19 20">
    <name type="scientific">Lachnospira pectinoschiza</name>
    <dbReference type="NCBI Taxonomy" id="28052"/>
    <lineage>
        <taxon>Bacteria</taxon>
        <taxon>Bacillati</taxon>
        <taxon>Bacillota</taxon>
        <taxon>Clostridia</taxon>
        <taxon>Lachnospirales</taxon>
        <taxon>Lachnospiraceae</taxon>
        <taxon>Lachnospira</taxon>
    </lineage>
</organism>
<comment type="function">
    <text evidence="14">May play the central regulatory role in sporulation. It may be an element of the effector pathway responsible for the activation of sporulation genes in response to nutritional stress. Spo0A may act in concert with spo0H (a sigma factor) to control the expression of some genes that are critical to the sporulation process.</text>
</comment>
<evidence type="ECO:0000256" key="4">
    <source>
        <dbReference type="ARBA" id="ARBA00018672"/>
    </source>
</evidence>
<dbReference type="SMART" id="SM00448">
    <property type="entry name" value="REC"/>
    <property type="match status" value="1"/>
</dbReference>
<keyword evidence="11 16" id="KW-1133">Transmembrane helix</keyword>
<dbReference type="InterPro" id="IPR001789">
    <property type="entry name" value="Sig_transdc_resp-reg_receiver"/>
</dbReference>
<evidence type="ECO:0000256" key="6">
    <source>
        <dbReference type="ARBA" id="ARBA00022553"/>
    </source>
</evidence>
<feature type="domain" description="Histidine kinase" evidence="17">
    <location>
        <begin position="55"/>
        <end position="276"/>
    </location>
</feature>
<dbReference type="InterPro" id="IPR003661">
    <property type="entry name" value="HisK_dim/P_dom"/>
</dbReference>
<dbReference type="CDD" id="cd00082">
    <property type="entry name" value="HisKA"/>
    <property type="match status" value="1"/>
</dbReference>
<dbReference type="GO" id="GO:0005886">
    <property type="term" value="C:plasma membrane"/>
    <property type="evidence" value="ECO:0007669"/>
    <property type="project" value="UniProtKB-SubCell"/>
</dbReference>
<dbReference type="InterPro" id="IPR011006">
    <property type="entry name" value="CheY-like_superfamily"/>
</dbReference>
<dbReference type="GO" id="GO:0005524">
    <property type="term" value="F:ATP binding"/>
    <property type="evidence" value="ECO:0007669"/>
    <property type="project" value="UniProtKB-KW"/>
</dbReference>
<dbReference type="InterPro" id="IPR003594">
    <property type="entry name" value="HATPase_dom"/>
</dbReference>
<evidence type="ECO:0000256" key="1">
    <source>
        <dbReference type="ARBA" id="ARBA00000085"/>
    </source>
</evidence>
<name>A0A1G9WRY9_9FIRM</name>
<dbReference type="SUPFAM" id="SSF55874">
    <property type="entry name" value="ATPase domain of HSP90 chaperone/DNA topoisomerase II/histidine kinase"/>
    <property type="match status" value="1"/>
</dbReference>
<evidence type="ECO:0000256" key="2">
    <source>
        <dbReference type="ARBA" id="ARBA00004651"/>
    </source>
</evidence>
<dbReference type="Pfam" id="PF00512">
    <property type="entry name" value="HisKA"/>
    <property type="match status" value="1"/>
</dbReference>
<evidence type="ECO:0000256" key="14">
    <source>
        <dbReference type="ARBA" id="ARBA00024867"/>
    </source>
</evidence>
<feature type="domain" description="Response regulatory" evidence="18">
    <location>
        <begin position="309"/>
        <end position="427"/>
    </location>
</feature>
<dbReference type="InterPro" id="IPR036641">
    <property type="entry name" value="HPT_dom_sf"/>
</dbReference>
<keyword evidence="9" id="KW-0418">Kinase</keyword>
<keyword evidence="10" id="KW-0067">ATP-binding</keyword>
<dbReference type="InterPro" id="IPR008207">
    <property type="entry name" value="Sig_transdc_His_kin_Hpt_dom"/>
</dbReference>
<feature type="modified residue" description="4-aspartylphosphate" evidence="15">
    <location>
        <position position="358"/>
    </location>
</feature>
<keyword evidence="12" id="KW-0902">Two-component regulatory system</keyword>
<dbReference type="Gene3D" id="1.10.287.130">
    <property type="match status" value="1"/>
</dbReference>
<accession>A0A1G9WRY9</accession>
<evidence type="ECO:0000313" key="19">
    <source>
        <dbReference type="EMBL" id="SDM86981.1"/>
    </source>
</evidence>
<dbReference type="PANTHER" id="PTHR45339:SF1">
    <property type="entry name" value="HYBRID SIGNAL TRANSDUCTION HISTIDINE KINASE J"/>
    <property type="match status" value="1"/>
</dbReference>
<dbReference type="Pfam" id="PF00072">
    <property type="entry name" value="Response_reg"/>
    <property type="match status" value="1"/>
</dbReference>
<keyword evidence="9" id="KW-0808">Transferase</keyword>
<keyword evidence="13 16" id="KW-0472">Membrane</keyword>
<evidence type="ECO:0000313" key="20">
    <source>
        <dbReference type="Proteomes" id="UP000187651"/>
    </source>
</evidence>
<dbReference type="Pfam" id="PF01627">
    <property type="entry name" value="Hpt"/>
    <property type="match status" value="1"/>
</dbReference>
<evidence type="ECO:0000256" key="3">
    <source>
        <dbReference type="ARBA" id="ARBA00012438"/>
    </source>
</evidence>
<dbReference type="OrthoDB" id="9813048at2"/>
<proteinExistence type="predicted"/>
<dbReference type="InterPro" id="IPR005467">
    <property type="entry name" value="His_kinase_dom"/>
</dbReference>
<dbReference type="PROSITE" id="PS50109">
    <property type="entry name" value="HIS_KIN"/>
    <property type="match status" value="1"/>
</dbReference>
<sequence length="663" mass="75359">MGIGLMVLSLILICETFLLIRIIVKNRHAKEKLKREEELIKEKALNEAKSSFLTHMSHEIRTPINAILGMNEMIIRESKDKTILSHAKNIEDSSKALLGLVDEILDYSRLESGDLKINPIQYRFDNLINEVLSLTYEKAKAKGLCFDIHINPEIPLRMYGDVVRIKECLLNLVTNSIKYTKEGSVSLRIDFKKLDSENVELYVIISDSGVGIKKEDLNKLNNAFTRLDEINNSSIEGMGLGLSLTSRLLEMMGSKLEIESVYGLGTTFAFSLKQLIVGWLECGDVVKNYEDSLCKINKYKKAFRASKANILVVDDVEVNANVVKGLLSRSYVKLDIALSGEEALEKAKLKKYDIIFLDHRMPKMDGEETLKKLREDKESLSFNSPVIVLTANVFNGVRDIYIEKGFTDYLAKPVFYEELERLLIKYLPEDKIDNNDLADSSLESAFANDAKSGSDLFATWDFYSFENDSDSQILSLFGDISYIDYEQALRNCMTRNTLINSIITINSTLPNNLEKLESYYKAEDYANLEILVHGLKSSLKLIGALEISGQAAHIEDLCKSKNYKNLDMEYDALCILLTRLKTDLENVLSPLKDDNKKELISKEQLSEAYLAIKEYAEIGDFRNVDQIMKHLLDYEIPGNEREKFEKVKEYSLNVDAKGLLEIL</sequence>
<keyword evidence="20" id="KW-1185">Reference proteome</keyword>
<dbReference type="SUPFAM" id="SSF52172">
    <property type="entry name" value="CheY-like"/>
    <property type="match status" value="1"/>
</dbReference>
<dbReference type="AlphaFoldDB" id="A0A1G9WRY9"/>
<dbReference type="CDD" id="cd17546">
    <property type="entry name" value="REC_hyHK_CKI1_RcsC-like"/>
    <property type="match status" value="1"/>
</dbReference>
<dbReference type="InterPro" id="IPR036097">
    <property type="entry name" value="HisK_dim/P_sf"/>
</dbReference>
<gene>
    <name evidence="19" type="ORF">SAMN05216544_1311</name>
</gene>
<evidence type="ECO:0000259" key="17">
    <source>
        <dbReference type="PROSITE" id="PS50109"/>
    </source>
</evidence>
<dbReference type="PANTHER" id="PTHR45339">
    <property type="entry name" value="HYBRID SIGNAL TRANSDUCTION HISTIDINE KINASE J"/>
    <property type="match status" value="1"/>
</dbReference>
<evidence type="ECO:0000259" key="18">
    <source>
        <dbReference type="PROSITE" id="PS50110"/>
    </source>
</evidence>
<evidence type="ECO:0000256" key="16">
    <source>
        <dbReference type="SAM" id="Phobius"/>
    </source>
</evidence>
<keyword evidence="5" id="KW-1003">Cell membrane</keyword>
<dbReference type="GO" id="GO:0000155">
    <property type="term" value="F:phosphorelay sensor kinase activity"/>
    <property type="evidence" value="ECO:0007669"/>
    <property type="project" value="InterPro"/>
</dbReference>
<protein>
    <recommendedName>
        <fullName evidence="4">Stage 0 sporulation protein A homolog</fullName>
        <ecNumber evidence="3">2.7.13.3</ecNumber>
    </recommendedName>
</protein>
<dbReference type="PROSITE" id="PS50110">
    <property type="entry name" value="RESPONSE_REGULATORY"/>
    <property type="match status" value="1"/>
</dbReference>
<dbReference type="Proteomes" id="UP000187651">
    <property type="component" value="Unassembled WGS sequence"/>
</dbReference>
<reference evidence="20" key="1">
    <citation type="submission" date="2016-10" db="EMBL/GenBank/DDBJ databases">
        <authorList>
            <person name="Varghese N."/>
            <person name="Submissions S."/>
        </authorList>
    </citation>
    <scope>NUCLEOTIDE SEQUENCE [LARGE SCALE GENOMIC DNA]</scope>
    <source>
        <strain evidence="20">M83</strain>
    </source>
</reference>
<dbReference type="SMART" id="SM00388">
    <property type="entry name" value="HisKA"/>
    <property type="match status" value="1"/>
</dbReference>
<evidence type="ECO:0000256" key="15">
    <source>
        <dbReference type="PROSITE-ProRule" id="PRU00169"/>
    </source>
</evidence>
<keyword evidence="6 15" id="KW-0597">Phosphoprotein</keyword>
<evidence type="ECO:0000256" key="11">
    <source>
        <dbReference type="ARBA" id="ARBA00022989"/>
    </source>
</evidence>
<dbReference type="SMART" id="SM00387">
    <property type="entry name" value="HATPase_c"/>
    <property type="match status" value="1"/>
</dbReference>
<evidence type="ECO:0000256" key="7">
    <source>
        <dbReference type="ARBA" id="ARBA00022692"/>
    </source>
</evidence>
<evidence type="ECO:0000256" key="12">
    <source>
        <dbReference type="ARBA" id="ARBA00023012"/>
    </source>
</evidence>
<evidence type="ECO:0000256" key="5">
    <source>
        <dbReference type="ARBA" id="ARBA00022475"/>
    </source>
</evidence>
<evidence type="ECO:0000256" key="9">
    <source>
        <dbReference type="ARBA" id="ARBA00022777"/>
    </source>
</evidence>
<evidence type="ECO:0000256" key="10">
    <source>
        <dbReference type="ARBA" id="ARBA00022840"/>
    </source>
</evidence>
<keyword evidence="8" id="KW-0547">Nucleotide-binding</keyword>
<dbReference type="RefSeq" id="WP_074521466.1">
    <property type="nucleotide sequence ID" value="NZ_FNHZ01000003.1"/>
</dbReference>
<evidence type="ECO:0000256" key="8">
    <source>
        <dbReference type="ARBA" id="ARBA00022741"/>
    </source>
</evidence>